<keyword evidence="2" id="KW-1185">Reference proteome</keyword>
<proteinExistence type="predicted"/>
<dbReference type="EMBL" id="FXYF01000003">
    <property type="protein sequence ID" value="SMX37893.1"/>
    <property type="molecule type" value="Genomic_DNA"/>
</dbReference>
<protein>
    <submittedName>
        <fullName evidence="1">Uncharacterized protein</fullName>
    </submittedName>
</protein>
<gene>
    <name evidence="1" type="ORF">MAA8898_01297</name>
</gene>
<reference evidence="1 2" key="1">
    <citation type="submission" date="2017-05" db="EMBL/GenBank/DDBJ databases">
        <authorList>
            <person name="Song R."/>
            <person name="Chenine A.L."/>
            <person name="Ruprecht R.M."/>
        </authorList>
    </citation>
    <scope>NUCLEOTIDE SEQUENCE [LARGE SCALE GENOMIC DNA]</scope>
    <source>
        <strain evidence="1 2">CECT 8898</strain>
    </source>
</reference>
<name>A0A238K541_9RHOB</name>
<dbReference type="Proteomes" id="UP000207598">
    <property type="component" value="Unassembled WGS sequence"/>
</dbReference>
<dbReference type="RefSeq" id="WP_094020163.1">
    <property type="nucleotide sequence ID" value="NZ_FXYF01000003.1"/>
</dbReference>
<dbReference type="OrthoDB" id="7877350at2"/>
<evidence type="ECO:0000313" key="2">
    <source>
        <dbReference type="Proteomes" id="UP000207598"/>
    </source>
</evidence>
<sequence>MSTATKSSQIPAPGGAWIWIRKAARILAGGASVRRQGQDILRIAETAPHLLQDAGFTRSEVPGTGIVIWQRDKVRVTIHPAYGGATRVSVEILD</sequence>
<accession>A0A238K541</accession>
<evidence type="ECO:0000313" key="1">
    <source>
        <dbReference type="EMBL" id="SMX37893.1"/>
    </source>
</evidence>
<organism evidence="1 2">
    <name type="scientific">Maliponia aquimaris</name>
    <dbReference type="NCBI Taxonomy" id="1673631"/>
    <lineage>
        <taxon>Bacteria</taxon>
        <taxon>Pseudomonadati</taxon>
        <taxon>Pseudomonadota</taxon>
        <taxon>Alphaproteobacteria</taxon>
        <taxon>Rhodobacterales</taxon>
        <taxon>Paracoccaceae</taxon>
        <taxon>Maliponia</taxon>
    </lineage>
</organism>
<dbReference type="AlphaFoldDB" id="A0A238K541"/>